<dbReference type="InterPro" id="IPR011330">
    <property type="entry name" value="Glyco_hydro/deAcase_b/a-brl"/>
</dbReference>
<gene>
    <name evidence="5" type="ORF">ACFPOG_32520</name>
</gene>
<sequence>MHTWRRIAAILTTLMLAAPLIGADQAKRVVAIPVLNYHSIGDSPGNIYMLRPDHFARQMDYLAAHQYTPLTLQEFALILEKKKVAPDKPVLLTFDDGYASNYELAMPVLKSHDFPATVFILPGMVGQGAYLSWPQIREMRENKWDVQPHTMTHPHLPQLAAEAQREEIVTSRHEIERQLGTVADVFAYPYGEYNETTLGILQEAGFRYAFTTLPGMATSAQPPLELHRIVVQEGDSFRTWKRKLKKNTH</sequence>
<protein>
    <submittedName>
        <fullName evidence="5">Polysaccharide deacetylase family protein</fullName>
        <ecNumber evidence="5">3.-.-.-</ecNumber>
    </submittedName>
</protein>
<dbReference type="PANTHER" id="PTHR34216">
    <property type="match status" value="1"/>
</dbReference>
<comment type="caution">
    <text evidence="5">The sequence shown here is derived from an EMBL/GenBank/DDBJ whole genome shotgun (WGS) entry which is preliminary data.</text>
</comment>
<organism evidence="5 6">
    <name type="scientific">Paenibacillus aestuarii</name>
    <dbReference type="NCBI Taxonomy" id="516965"/>
    <lineage>
        <taxon>Bacteria</taxon>
        <taxon>Bacillati</taxon>
        <taxon>Bacillota</taxon>
        <taxon>Bacilli</taxon>
        <taxon>Bacillales</taxon>
        <taxon>Paenibacillaceae</taxon>
        <taxon>Paenibacillus</taxon>
    </lineage>
</organism>
<keyword evidence="2 3" id="KW-0732">Signal</keyword>
<keyword evidence="5" id="KW-0378">Hydrolase</keyword>
<reference evidence="6" key="1">
    <citation type="journal article" date="2019" name="Int. J. Syst. Evol. Microbiol.">
        <title>The Global Catalogue of Microorganisms (GCM) 10K type strain sequencing project: providing services to taxonomists for standard genome sequencing and annotation.</title>
        <authorList>
            <consortium name="The Broad Institute Genomics Platform"/>
            <consortium name="The Broad Institute Genome Sequencing Center for Infectious Disease"/>
            <person name="Wu L."/>
            <person name="Ma J."/>
        </authorList>
    </citation>
    <scope>NUCLEOTIDE SEQUENCE [LARGE SCALE GENOMIC DNA]</scope>
    <source>
        <strain evidence="6">KACC 11904</strain>
    </source>
</reference>
<evidence type="ECO:0000256" key="3">
    <source>
        <dbReference type="SAM" id="SignalP"/>
    </source>
</evidence>
<dbReference type="InterPro" id="IPR051398">
    <property type="entry name" value="Polysacch_Deacetylase"/>
</dbReference>
<name>A0ABW0KHN1_9BACL</name>
<dbReference type="RefSeq" id="WP_270879198.1">
    <property type="nucleotide sequence ID" value="NZ_JAQFVF010000023.1"/>
</dbReference>
<evidence type="ECO:0000313" key="6">
    <source>
        <dbReference type="Proteomes" id="UP001596044"/>
    </source>
</evidence>
<feature type="signal peptide" evidence="3">
    <location>
        <begin position="1"/>
        <end position="23"/>
    </location>
</feature>
<dbReference type="CDD" id="cd10918">
    <property type="entry name" value="CE4_NodB_like_5s_6s"/>
    <property type="match status" value="1"/>
</dbReference>
<dbReference type="EC" id="3.-.-.-" evidence="5"/>
<evidence type="ECO:0000256" key="1">
    <source>
        <dbReference type="ARBA" id="ARBA00004613"/>
    </source>
</evidence>
<evidence type="ECO:0000256" key="2">
    <source>
        <dbReference type="ARBA" id="ARBA00022729"/>
    </source>
</evidence>
<accession>A0ABW0KHN1</accession>
<feature type="chain" id="PRO_5045102823" evidence="3">
    <location>
        <begin position="24"/>
        <end position="249"/>
    </location>
</feature>
<dbReference type="GO" id="GO:0016787">
    <property type="term" value="F:hydrolase activity"/>
    <property type="evidence" value="ECO:0007669"/>
    <property type="project" value="UniProtKB-KW"/>
</dbReference>
<dbReference type="Proteomes" id="UP001596044">
    <property type="component" value="Unassembled WGS sequence"/>
</dbReference>
<dbReference type="InterPro" id="IPR002509">
    <property type="entry name" value="NODB_dom"/>
</dbReference>
<evidence type="ECO:0000259" key="4">
    <source>
        <dbReference type="PROSITE" id="PS51677"/>
    </source>
</evidence>
<dbReference type="PANTHER" id="PTHR34216:SF3">
    <property type="entry name" value="POLY-BETA-1,6-N-ACETYL-D-GLUCOSAMINE N-DEACETYLASE"/>
    <property type="match status" value="1"/>
</dbReference>
<feature type="domain" description="NodB homology" evidence="4">
    <location>
        <begin position="88"/>
        <end position="249"/>
    </location>
</feature>
<dbReference type="SUPFAM" id="SSF88713">
    <property type="entry name" value="Glycoside hydrolase/deacetylase"/>
    <property type="match status" value="1"/>
</dbReference>
<dbReference type="PROSITE" id="PS51677">
    <property type="entry name" value="NODB"/>
    <property type="match status" value="1"/>
</dbReference>
<keyword evidence="6" id="KW-1185">Reference proteome</keyword>
<dbReference type="Gene3D" id="3.20.20.370">
    <property type="entry name" value="Glycoside hydrolase/deacetylase"/>
    <property type="match status" value="1"/>
</dbReference>
<evidence type="ECO:0000313" key="5">
    <source>
        <dbReference type="EMBL" id="MFC5452938.1"/>
    </source>
</evidence>
<dbReference type="Pfam" id="PF01522">
    <property type="entry name" value="Polysacc_deac_1"/>
    <property type="match status" value="1"/>
</dbReference>
<comment type="subcellular location">
    <subcellularLocation>
        <location evidence="1">Secreted</location>
    </subcellularLocation>
</comment>
<proteinExistence type="predicted"/>
<dbReference type="EMBL" id="JBHSMJ010000065">
    <property type="protein sequence ID" value="MFC5452938.1"/>
    <property type="molecule type" value="Genomic_DNA"/>
</dbReference>